<reference evidence="2 3" key="1">
    <citation type="submission" date="2020-04" db="EMBL/GenBank/DDBJ databases">
        <authorList>
            <person name="Yoon J."/>
        </authorList>
    </citation>
    <scope>NUCLEOTIDE SEQUENCE [LARGE SCALE GENOMIC DNA]</scope>
    <source>
        <strain evidence="2 3">KMU-115</strain>
    </source>
</reference>
<evidence type="ECO:0000256" key="1">
    <source>
        <dbReference type="SAM" id="SignalP"/>
    </source>
</evidence>
<dbReference type="AlphaFoldDB" id="A0A7X6GYI2"/>
<evidence type="ECO:0000313" key="3">
    <source>
        <dbReference type="Proteomes" id="UP000526408"/>
    </source>
</evidence>
<accession>A0A7X6GYI2</accession>
<keyword evidence="3" id="KW-1185">Reference proteome</keyword>
<proteinExistence type="predicted"/>
<keyword evidence="1" id="KW-0732">Signal</keyword>
<protein>
    <recommendedName>
        <fullName evidence="4">Lipoprotein</fullName>
    </recommendedName>
</protein>
<dbReference type="RefSeq" id="WP_168621842.1">
    <property type="nucleotide sequence ID" value="NZ_JAAZQQ010000001.1"/>
</dbReference>
<dbReference type="PROSITE" id="PS51257">
    <property type="entry name" value="PROKAR_LIPOPROTEIN"/>
    <property type="match status" value="1"/>
</dbReference>
<feature type="signal peptide" evidence="1">
    <location>
        <begin position="1"/>
        <end position="21"/>
    </location>
</feature>
<evidence type="ECO:0008006" key="4">
    <source>
        <dbReference type="Google" id="ProtNLM"/>
    </source>
</evidence>
<sequence length="48" mass="5133">MSRIIQALLALGLVAGVAACAAPAPEQEEIIFIEPAPIVHEPVYNKYD</sequence>
<comment type="caution">
    <text evidence="2">The sequence shown here is derived from an EMBL/GenBank/DDBJ whole genome shotgun (WGS) entry which is preliminary data.</text>
</comment>
<gene>
    <name evidence="2" type="ORF">HCU73_02655</name>
</gene>
<organism evidence="2 3">
    <name type="scientific">Roseicyclus persicicus</name>
    <dbReference type="NCBI Taxonomy" id="2650661"/>
    <lineage>
        <taxon>Bacteria</taxon>
        <taxon>Pseudomonadati</taxon>
        <taxon>Pseudomonadota</taxon>
        <taxon>Alphaproteobacteria</taxon>
        <taxon>Rhodobacterales</taxon>
        <taxon>Roseobacteraceae</taxon>
        <taxon>Roseicyclus</taxon>
    </lineage>
</organism>
<name>A0A7X6GYI2_9RHOB</name>
<feature type="chain" id="PRO_5031365976" description="Lipoprotein" evidence="1">
    <location>
        <begin position="22"/>
        <end position="48"/>
    </location>
</feature>
<dbReference type="Proteomes" id="UP000526408">
    <property type="component" value="Unassembled WGS sequence"/>
</dbReference>
<dbReference type="EMBL" id="JAAZQQ010000001">
    <property type="protein sequence ID" value="NKX43477.1"/>
    <property type="molecule type" value="Genomic_DNA"/>
</dbReference>
<evidence type="ECO:0000313" key="2">
    <source>
        <dbReference type="EMBL" id="NKX43477.1"/>
    </source>
</evidence>